<dbReference type="EMBL" id="CP133614">
    <property type="protein sequence ID" value="WMV19354.1"/>
    <property type="molecule type" value="Genomic_DNA"/>
</dbReference>
<organism evidence="1 2">
    <name type="scientific">Solanum verrucosum</name>
    <dbReference type="NCBI Taxonomy" id="315347"/>
    <lineage>
        <taxon>Eukaryota</taxon>
        <taxon>Viridiplantae</taxon>
        <taxon>Streptophyta</taxon>
        <taxon>Embryophyta</taxon>
        <taxon>Tracheophyta</taxon>
        <taxon>Spermatophyta</taxon>
        <taxon>Magnoliopsida</taxon>
        <taxon>eudicotyledons</taxon>
        <taxon>Gunneridae</taxon>
        <taxon>Pentapetalae</taxon>
        <taxon>asterids</taxon>
        <taxon>lamiids</taxon>
        <taxon>Solanales</taxon>
        <taxon>Solanaceae</taxon>
        <taxon>Solanoideae</taxon>
        <taxon>Solaneae</taxon>
        <taxon>Solanum</taxon>
    </lineage>
</organism>
<dbReference type="AlphaFoldDB" id="A0AAF0QG81"/>
<keyword evidence="2" id="KW-1185">Reference proteome</keyword>
<evidence type="ECO:0000313" key="1">
    <source>
        <dbReference type="EMBL" id="WMV19354.1"/>
    </source>
</evidence>
<name>A0AAF0QG81_SOLVR</name>
<gene>
    <name evidence="1" type="ORF">MTR67_012739</name>
</gene>
<protein>
    <submittedName>
        <fullName evidence="1">Uncharacterized protein</fullName>
    </submittedName>
</protein>
<proteinExistence type="predicted"/>
<sequence length="196" mass="21812">MLEPWTTLVTPHLVGLGPAQPQPPPRPVMALKLQEAITQLLTILGGMQKASSPIAPVLACYKKQKILKEFLRLTPLRLSREIGDDAHEFQMTCPERIYTLGIVESKGDNFTTYQLHRPARLDGAVTRGLSTRADIVGPILDSWIHIVDLTSGYSKVSLADLFRWYFTLQRETDDLHRVAISLGSLIISPGTILSEE</sequence>
<reference evidence="1" key="1">
    <citation type="submission" date="2023-08" db="EMBL/GenBank/DDBJ databases">
        <title>A de novo genome assembly of Solanum verrucosum Schlechtendal, a Mexican diploid species geographically isolated from the other diploid A-genome species in potato relatives.</title>
        <authorList>
            <person name="Hosaka K."/>
        </authorList>
    </citation>
    <scope>NUCLEOTIDE SEQUENCE</scope>
    <source>
        <tissue evidence="1">Young leaves</tissue>
    </source>
</reference>
<dbReference type="Proteomes" id="UP001234989">
    <property type="component" value="Chromosome 3"/>
</dbReference>
<evidence type="ECO:0000313" key="2">
    <source>
        <dbReference type="Proteomes" id="UP001234989"/>
    </source>
</evidence>
<accession>A0AAF0QG81</accession>